<evidence type="ECO:0000313" key="1">
    <source>
        <dbReference type="EMBL" id="KAI3731015.1"/>
    </source>
</evidence>
<proteinExistence type="predicted"/>
<comment type="caution">
    <text evidence="1">The sequence shown here is derived from an EMBL/GenBank/DDBJ whole genome shotgun (WGS) entry which is preliminary data.</text>
</comment>
<protein>
    <submittedName>
        <fullName evidence="1">Uncharacterized protein</fullName>
    </submittedName>
</protein>
<reference evidence="1 2" key="2">
    <citation type="journal article" date="2022" name="Mol. Ecol. Resour.">
        <title>The genomes of chicory, endive, great burdock and yacon provide insights into Asteraceae paleo-polyploidization history and plant inulin production.</title>
        <authorList>
            <person name="Fan W."/>
            <person name="Wang S."/>
            <person name="Wang H."/>
            <person name="Wang A."/>
            <person name="Jiang F."/>
            <person name="Liu H."/>
            <person name="Zhao H."/>
            <person name="Xu D."/>
            <person name="Zhang Y."/>
        </authorList>
    </citation>
    <scope>NUCLEOTIDE SEQUENCE [LARGE SCALE GENOMIC DNA]</scope>
    <source>
        <strain evidence="2">cv. Yunnan</strain>
        <tissue evidence="1">Leaves</tissue>
    </source>
</reference>
<reference evidence="2" key="1">
    <citation type="journal article" date="2022" name="Mol. Ecol. Resour.">
        <title>The genomes of chicory, endive, great burdock and yacon provide insights into Asteraceae palaeo-polyploidization history and plant inulin production.</title>
        <authorList>
            <person name="Fan W."/>
            <person name="Wang S."/>
            <person name="Wang H."/>
            <person name="Wang A."/>
            <person name="Jiang F."/>
            <person name="Liu H."/>
            <person name="Zhao H."/>
            <person name="Xu D."/>
            <person name="Zhang Y."/>
        </authorList>
    </citation>
    <scope>NUCLEOTIDE SEQUENCE [LARGE SCALE GENOMIC DNA]</scope>
    <source>
        <strain evidence="2">cv. Yunnan</strain>
    </source>
</reference>
<sequence>MVEERTVLVNGGVSAHLFAVFHGLLKVLAGIDTNFTVNSKASDEDGDFSELYMFNWMTLLIPPTTPYLMDPLFGC</sequence>
<evidence type="ECO:0000313" key="2">
    <source>
        <dbReference type="Proteomes" id="UP001056120"/>
    </source>
</evidence>
<accession>A0ACB9C9X7</accession>
<organism evidence="1 2">
    <name type="scientific">Smallanthus sonchifolius</name>
    <dbReference type="NCBI Taxonomy" id="185202"/>
    <lineage>
        <taxon>Eukaryota</taxon>
        <taxon>Viridiplantae</taxon>
        <taxon>Streptophyta</taxon>
        <taxon>Embryophyta</taxon>
        <taxon>Tracheophyta</taxon>
        <taxon>Spermatophyta</taxon>
        <taxon>Magnoliopsida</taxon>
        <taxon>eudicotyledons</taxon>
        <taxon>Gunneridae</taxon>
        <taxon>Pentapetalae</taxon>
        <taxon>asterids</taxon>
        <taxon>campanulids</taxon>
        <taxon>Asterales</taxon>
        <taxon>Asteraceae</taxon>
        <taxon>Asteroideae</taxon>
        <taxon>Heliantheae alliance</taxon>
        <taxon>Millerieae</taxon>
        <taxon>Smallanthus</taxon>
    </lineage>
</organism>
<keyword evidence="2" id="KW-1185">Reference proteome</keyword>
<dbReference type="EMBL" id="CM042038">
    <property type="protein sequence ID" value="KAI3731015.1"/>
    <property type="molecule type" value="Genomic_DNA"/>
</dbReference>
<dbReference type="Proteomes" id="UP001056120">
    <property type="component" value="Linkage Group LG21"/>
</dbReference>
<gene>
    <name evidence="1" type="ORF">L1987_62198</name>
</gene>
<name>A0ACB9C9X7_9ASTR</name>